<dbReference type="RefSeq" id="WP_197942021.1">
    <property type="nucleotide sequence ID" value="NZ_CP065647.1"/>
</dbReference>
<gene>
    <name evidence="2" type="ORF">I6G80_15155</name>
</gene>
<keyword evidence="1" id="KW-0175">Coiled coil</keyword>
<dbReference type="EMBL" id="CP065647">
    <property type="protein sequence ID" value="QPR71176.1"/>
    <property type="molecule type" value="Genomic_DNA"/>
</dbReference>
<sequence length="324" mass="36152">MTKTKKYVRIKKSSNPAYWYADQIGEVFEVEGMDDTDYAVFIEDIGSSLVLKKDAELIVTEKRPAKVGEKVLILDDFNEPNYMLHDVVPVIGGGDEHGVAVRKLGEWPIYLNNEQYEVIVNNEEDDEVENVEQRYDIAVETARDAIEELRLAAYAKGYEDARRELMAQAPVEKTAQERRDEIVERAKADVSGLLKRDIGHDHEFIVNTEKRTVVVLRKLRGCTNIVRRGIAKAAPDDCFNVHIGEAIALHRALGLEVPDEYLNAPQPTEVRVGDVVAYRVFSKTIDYVTVVADGEPTGGGRAALTSLAVKHGKIIDDSRTGVGE</sequence>
<evidence type="ECO:0000313" key="2">
    <source>
        <dbReference type="EMBL" id="QPR71176.1"/>
    </source>
</evidence>
<feature type="coiled-coil region" evidence="1">
    <location>
        <begin position="121"/>
        <end position="148"/>
    </location>
</feature>
<evidence type="ECO:0000313" key="3">
    <source>
        <dbReference type="Proteomes" id="UP000595038"/>
    </source>
</evidence>
<dbReference type="AlphaFoldDB" id="A0AB37GM38"/>
<protein>
    <submittedName>
        <fullName evidence="2">Uncharacterized protein</fullName>
    </submittedName>
</protein>
<name>A0AB37GM38_BACLI</name>
<reference evidence="2 3" key="1">
    <citation type="submission" date="2020-12" db="EMBL/GenBank/DDBJ databases">
        <title>FDA dAtabase for Regulatory Grade micrObial Sequences (FDA-ARGOS): Supporting development and validation of Infectious Disease Dx tests.</title>
        <authorList>
            <person name="Nelson B."/>
            <person name="Plummer A."/>
            <person name="Tallon L."/>
            <person name="Sadzewicz L."/>
            <person name="Zhao X."/>
            <person name="Boylan J."/>
            <person name="Ott S."/>
            <person name="Bowen H."/>
            <person name="Vavikolanu K."/>
            <person name="Mehta A."/>
            <person name="Aluvathingal J."/>
            <person name="Nadendla S."/>
            <person name="Myers T."/>
            <person name="Yan Y."/>
            <person name="Sichtig H."/>
        </authorList>
    </citation>
    <scope>NUCLEOTIDE SEQUENCE [LARGE SCALE GENOMIC DNA]</scope>
    <source>
        <strain evidence="2 3">FDAARGOS_923</strain>
    </source>
</reference>
<proteinExistence type="predicted"/>
<dbReference type="Proteomes" id="UP000595038">
    <property type="component" value="Chromosome"/>
</dbReference>
<organism evidence="2 3">
    <name type="scientific">Bacillus licheniformis</name>
    <dbReference type="NCBI Taxonomy" id="1402"/>
    <lineage>
        <taxon>Bacteria</taxon>
        <taxon>Bacillati</taxon>
        <taxon>Bacillota</taxon>
        <taxon>Bacilli</taxon>
        <taxon>Bacillales</taxon>
        <taxon>Bacillaceae</taxon>
        <taxon>Bacillus</taxon>
    </lineage>
</organism>
<evidence type="ECO:0000256" key="1">
    <source>
        <dbReference type="SAM" id="Coils"/>
    </source>
</evidence>
<accession>A0AB37GM38</accession>